<keyword evidence="5" id="KW-0175">Coiled coil</keyword>
<dbReference type="InParanoid" id="A0A1Y1YN86"/>
<dbReference type="EMBL" id="MCFE01000097">
    <property type="protein sequence ID" value="ORX99471.1"/>
    <property type="molecule type" value="Genomic_DNA"/>
</dbReference>
<dbReference type="CDD" id="cd18793">
    <property type="entry name" value="SF2_C_SNF"/>
    <property type="match status" value="1"/>
</dbReference>
<evidence type="ECO:0000256" key="1">
    <source>
        <dbReference type="ARBA" id="ARBA00022741"/>
    </source>
</evidence>
<dbReference type="SUPFAM" id="SSF57850">
    <property type="entry name" value="RING/U-box"/>
    <property type="match status" value="1"/>
</dbReference>
<evidence type="ECO:0000256" key="4">
    <source>
        <dbReference type="PROSITE-ProRule" id="PRU00175"/>
    </source>
</evidence>
<dbReference type="InterPro" id="IPR000330">
    <property type="entry name" value="SNF2_N"/>
</dbReference>
<evidence type="ECO:0000259" key="7">
    <source>
        <dbReference type="PROSITE" id="PS50089"/>
    </source>
</evidence>
<dbReference type="InterPro" id="IPR001841">
    <property type="entry name" value="Znf_RING"/>
</dbReference>
<dbReference type="GO" id="GO:0016787">
    <property type="term" value="F:hydrolase activity"/>
    <property type="evidence" value="ECO:0007669"/>
    <property type="project" value="UniProtKB-KW"/>
</dbReference>
<sequence>MGLGKSIELLALHILHRPSTQELPELNKLAESRKLLPSTATLIVTPPTISHQWIAEIQTHAPSLRCILFEKDKIPTEELSQYDIVVISFDILSRQLYHAQETSSRSRRFPSKYKYSVSQLIQILWWRVVVDEVQIVESLSSRAAEMLYHIPRINSWVVSGTPIKHSRNDLIVLLRFLGVEPFSSHSSLWKTLMAAENFEHFIVLFSSIMQRTLKSQIQSELSIPTQHTDSVLLEFSDVEQYFYESLQNSCVDELIWATTVEEKKAKMREWLYRLRQTCCHPQVGSRNRKVLGGTLRSISEVLDFMLQQARANSQSLNRGYITVKIRRAQILEAEGKLEDAQHLYHAALKDTQSQMEILRKEMTVLTTVPSSENDQANPKSTQSHTNGLREDSHDDNFESSPPDLQNEREDLKNVKLWLHLWREIEHRLFFFLGSIHFKLENEAEEASYYQLAEECRAELLKPLSLGFQLERERFNRFLNNIDFDLSTPSPIVSSEFTGGILSHDLLERIENVTAVLNSQNVLLKACHDAIMKILVSNLWDANENDANGEEFQQSQVLQEEVDIYQDVFTRIIRDRRHLVQGVTFGSRESEIKAGLEISDAAAAFRKQHVRPLGHENLKSHLSELKQILNKLNIQKEEIVIVEHEFRRLSKVVEELSVILQLYEREIAMFRRLYNSRIEYYRQLQKISDDVVELHCSDFSKELESCKESEHRLQSELVRTEGKLRYLLHLKETTGDEKQQEQERLCLICQMNFDTGMITSCGHIYCLDCSKKWFHQHSKCPTCNSVVERSHLNNVCFIPKNMEPRESPASNESLLQKIRHVHVEGSFGTKIDMLIRHIKYIRKCDQEADRPTSKVIIFSQWDSVLNVIGVGLERNDIQYVRLAGKDKNHTAVKFSNENSIQVILLNAKSQSSGLTLIAANHVLFCEPIVNPGLELQAINRVHRIGQTRETYVYWYIVRNTIEEKIYELYRKKSSGFNERLNDISTSDIQRTLLDKRRTGLGEIVCDDDLNYFLDTLGISL</sequence>
<keyword evidence="10" id="KW-1185">Reference proteome</keyword>
<feature type="compositionally biased region" description="Polar residues" evidence="6">
    <location>
        <begin position="368"/>
        <end position="386"/>
    </location>
</feature>
<dbReference type="Pfam" id="PF13920">
    <property type="entry name" value="zf-C3HC4_3"/>
    <property type="match status" value="1"/>
</dbReference>
<keyword evidence="2" id="KW-0378">Hydrolase</keyword>
<keyword evidence="3" id="KW-0067">ATP-binding</keyword>
<dbReference type="GO" id="GO:0008270">
    <property type="term" value="F:zinc ion binding"/>
    <property type="evidence" value="ECO:0007669"/>
    <property type="project" value="UniProtKB-KW"/>
</dbReference>
<organism evidence="9 10">
    <name type="scientific">Basidiobolus meristosporus CBS 931.73</name>
    <dbReference type="NCBI Taxonomy" id="1314790"/>
    <lineage>
        <taxon>Eukaryota</taxon>
        <taxon>Fungi</taxon>
        <taxon>Fungi incertae sedis</taxon>
        <taxon>Zoopagomycota</taxon>
        <taxon>Entomophthoromycotina</taxon>
        <taxon>Basidiobolomycetes</taxon>
        <taxon>Basidiobolales</taxon>
        <taxon>Basidiobolaceae</taxon>
        <taxon>Basidiobolus</taxon>
    </lineage>
</organism>
<dbReference type="SMART" id="SM00490">
    <property type="entry name" value="HELICc"/>
    <property type="match status" value="1"/>
</dbReference>
<evidence type="ECO:0000256" key="5">
    <source>
        <dbReference type="SAM" id="Coils"/>
    </source>
</evidence>
<evidence type="ECO:0000256" key="6">
    <source>
        <dbReference type="SAM" id="MobiDB-lite"/>
    </source>
</evidence>
<dbReference type="GO" id="GO:0061630">
    <property type="term" value="F:ubiquitin protein ligase activity"/>
    <property type="evidence" value="ECO:0007669"/>
    <property type="project" value="TreeGrafter"/>
</dbReference>
<keyword evidence="4" id="KW-0479">Metal-binding</keyword>
<dbReference type="GO" id="GO:0006974">
    <property type="term" value="P:DNA damage response"/>
    <property type="evidence" value="ECO:0007669"/>
    <property type="project" value="TreeGrafter"/>
</dbReference>
<dbReference type="PROSITE" id="PS50089">
    <property type="entry name" value="ZF_RING_2"/>
    <property type="match status" value="1"/>
</dbReference>
<dbReference type="Gene3D" id="3.40.50.300">
    <property type="entry name" value="P-loop containing nucleotide triphosphate hydrolases"/>
    <property type="match status" value="1"/>
</dbReference>
<dbReference type="Pfam" id="PF26021">
    <property type="entry name" value="Ferritin_C144_05"/>
    <property type="match status" value="1"/>
</dbReference>
<dbReference type="FunCoup" id="A0A1Y1YN86">
    <property type="interactions" value="574"/>
</dbReference>
<dbReference type="PANTHER" id="PTHR45865:SF1">
    <property type="entry name" value="E3 UBIQUITIN-PROTEIN LIGASE SHPRH"/>
    <property type="match status" value="1"/>
</dbReference>
<dbReference type="Proteomes" id="UP000193498">
    <property type="component" value="Unassembled WGS sequence"/>
</dbReference>
<evidence type="ECO:0000313" key="9">
    <source>
        <dbReference type="EMBL" id="ORX99471.1"/>
    </source>
</evidence>
<dbReference type="GO" id="GO:0000209">
    <property type="term" value="P:protein polyubiquitination"/>
    <property type="evidence" value="ECO:0007669"/>
    <property type="project" value="TreeGrafter"/>
</dbReference>
<comment type="caution">
    <text evidence="9">The sequence shown here is derived from an EMBL/GenBank/DDBJ whole genome shotgun (WGS) entry which is preliminary data.</text>
</comment>
<feature type="domain" description="Helicase C-terminal" evidence="8">
    <location>
        <begin position="835"/>
        <end position="983"/>
    </location>
</feature>
<feature type="domain" description="RING-type" evidence="7">
    <location>
        <begin position="745"/>
        <end position="783"/>
    </location>
</feature>
<dbReference type="InterPro" id="IPR013083">
    <property type="entry name" value="Znf_RING/FYVE/PHD"/>
</dbReference>
<dbReference type="PANTHER" id="PTHR45865">
    <property type="entry name" value="E3 UBIQUITIN-PROTEIN LIGASE SHPRH FAMILY MEMBER"/>
    <property type="match status" value="1"/>
</dbReference>
<feature type="coiled-coil region" evidence="5">
    <location>
        <begin position="614"/>
        <end position="644"/>
    </location>
</feature>
<dbReference type="InterPro" id="IPR059033">
    <property type="entry name" value="C144_05_dom"/>
</dbReference>
<dbReference type="SUPFAM" id="SSF52540">
    <property type="entry name" value="P-loop containing nucleoside triphosphate hydrolases"/>
    <property type="match status" value="2"/>
</dbReference>
<dbReference type="InterPro" id="IPR001650">
    <property type="entry name" value="Helicase_C-like"/>
</dbReference>
<dbReference type="SMART" id="SM00184">
    <property type="entry name" value="RING"/>
    <property type="match status" value="1"/>
</dbReference>
<dbReference type="PROSITE" id="PS51194">
    <property type="entry name" value="HELICASE_CTER"/>
    <property type="match status" value="1"/>
</dbReference>
<evidence type="ECO:0000256" key="3">
    <source>
        <dbReference type="ARBA" id="ARBA00022840"/>
    </source>
</evidence>
<dbReference type="STRING" id="1314790.A0A1Y1YN86"/>
<evidence type="ECO:0008006" key="11">
    <source>
        <dbReference type="Google" id="ProtNLM"/>
    </source>
</evidence>
<protein>
    <recommendedName>
        <fullName evidence="11">RING-type domain-containing protein</fullName>
    </recommendedName>
</protein>
<evidence type="ECO:0000313" key="10">
    <source>
        <dbReference type="Proteomes" id="UP000193498"/>
    </source>
</evidence>
<reference evidence="9 10" key="1">
    <citation type="submission" date="2016-07" db="EMBL/GenBank/DDBJ databases">
        <title>Pervasive Adenine N6-methylation of Active Genes in Fungi.</title>
        <authorList>
            <consortium name="DOE Joint Genome Institute"/>
            <person name="Mondo S.J."/>
            <person name="Dannebaum R.O."/>
            <person name="Kuo R.C."/>
            <person name="Labutti K."/>
            <person name="Haridas S."/>
            <person name="Kuo A."/>
            <person name="Salamov A."/>
            <person name="Ahrendt S.R."/>
            <person name="Lipzen A."/>
            <person name="Sullivan W."/>
            <person name="Andreopoulos W.B."/>
            <person name="Clum A."/>
            <person name="Lindquist E."/>
            <person name="Daum C."/>
            <person name="Ramamoorthy G.K."/>
            <person name="Gryganskyi A."/>
            <person name="Culley D."/>
            <person name="Magnuson J.K."/>
            <person name="James T.Y."/>
            <person name="O'Malley M.A."/>
            <person name="Stajich J.E."/>
            <person name="Spatafora J.W."/>
            <person name="Visel A."/>
            <person name="Grigoriev I.V."/>
        </authorList>
    </citation>
    <scope>NUCLEOTIDE SEQUENCE [LARGE SCALE GENOMIC DNA]</scope>
    <source>
        <strain evidence="9 10">CBS 931.73</strain>
    </source>
</reference>
<dbReference type="GO" id="GO:0005524">
    <property type="term" value="F:ATP binding"/>
    <property type="evidence" value="ECO:0007669"/>
    <property type="project" value="InterPro"/>
</dbReference>
<keyword evidence="1" id="KW-0547">Nucleotide-binding</keyword>
<dbReference type="OrthoDB" id="5330228at2759"/>
<dbReference type="InterPro" id="IPR027417">
    <property type="entry name" value="P-loop_NTPase"/>
</dbReference>
<keyword evidence="4" id="KW-0863">Zinc-finger</keyword>
<name>A0A1Y1YN86_9FUNG</name>
<feature type="region of interest" description="Disordered" evidence="6">
    <location>
        <begin position="368"/>
        <end position="405"/>
    </location>
</feature>
<evidence type="ECO:0000256" key="2">
    <source>
        <dbReference type="ARBA" id="ARBA00022801"/>
    </source>
</evidence>
<dbReference type="AlphaFoldDB" id="A0A1Y1YN86"/>
<feature type="compositionally biased region" description="Basic and acidic residues" evidence="6">
    <location>
        <begin position="387"/>
        <end position="396"/>
    </location>
</feature>
<dbReference type="InterPro" id="IPR049730">
    <property type="entry name" value="SNF2/RAD54-like_C"/>
</dbReference>
<dbReference type="Gene3D" id="3.30.40.10">
    <property type="entry name" value="Zinc/RING finger domain, C3HC4 (zinc finger)"/>
    <property type="match status" value="1"/>
</dbReference>
<gene>
    <name evidence="9" type="ORF">K493DRAFT_279635</name>
</gene>
<dbReference type="InterPro" id="IPR052583">
    <property type="entry name" value="ATP-helicase/E3_Ub-Ligase"/>
</dbReference>
<dbReference type="InterPro" id="IPR038718">
    <property type="entry name" value="SNF2-like_sf"/>
</dbReference>
<accession>A0A1Y1YN86</accession>
<dbReference type="Pfam" id="PF00176">
    <property type="entry name" value="SNF2-rel_dom"/>
    <property type="match status" value="1"/>
</dbReference>
<dbReference type="Gene3D" id="3.40.50.10810">
    <property type="entry name" value="Tandem AAA-ATPase domain"/>
    <property type="match status" value="1"/>
</dbReference>
<keyword evidence="4" id="KW-0862">Zinc</keyword>
<evidence type="ECO:0000259" key="8">
    <source>
        <dbReference type="PROSITE" id="PS51194"/>
    </source>
</evidence>
<proteinExistence type="predicted"/>
<dbReference type="GO" id="GO:0005634">
    <property type="term" value="C:nucleus"/>
    <property type="evidence" value="ECO:0007669"/>
    <property type="project" value="TreeGrafter"/>
</dbReference>
<dbReference type="Pfam" id="PF00271">
    <property type="entry name" value="Helicase_C"/>
    <property type="match status" value="1"/>
</dbReference>